<evidence type="ECO:0000313" key="1">
    <source>
        <dbReference type="EMBL" id="MBS4224860.1"/>
    </source>
</evidence>
<dbReference type="AlphaFoldDB" id="A0A942UP10"/>
<accession>A0A942UP10</accession>
<comment type="caution">
    <text evidence="1">The sequence shown here is derived from an EMBL/GenBank/DDBJ whole genome shotgun (WGS) entry which is preliminary data.</text>
</comment>
<name>A0A942UP10_9BACI</name>
<organism evidence="1 2">
    <name type="scientific">Lederbergia citrea</name>
    <dbReference type="NCBI Taxonomy" id="2833581"/>
    <lineage>
        <taxon>Bacteria</taxon>
        <taxon>Bacillati</taxon>
        <taxon>Bacillota</taxon>
        <taxon>Bacilli</taxon>
        <taxon>Bacillales</taxon>
        <taxon>Bacillaceae</taxon>
        <taxon>Lederbergia</taxon>
    </lineage>
</organism>
<dbReference type="Proteomes" id="UP000676456">
    <property type="component" value="Unassembled WGS sequence"/>
</dbReference>
<dbReference type="EMBL" id="JAGYPN010000005">
    <property type="protein sequence ID" value="MBS4224860.1"/>
    <property type="molecule type" value="Genomic_DNA"/>
</dbReference>
<sequence>MGALKEQSRYDLLLAQFQYSDLYLNEKTKRSLERIRTFLYEETDVHYLVFIRQETLIQYLQYHRSKKFNRISFIQAINDIKIFLFFLKSKKEITSIPKIDLSLQNLNLWINL</sequence>
<dbReference type="RefSeq" id="WP_213099915.1">
    <property type="nucleotide sequence ID" value="NZ_JAGYPN010000005.1"/>
</dbReference>
<keyword evidence="2" id="KW-1185">Reference proteome</keyword>
<reference evidence="1 2" key="1">
    <citation type="submission" date="2021-05" db="EMBL/GenBank/DDBJ databases">
        <title>Novel Bacillus species.</title>
        <authorList>
            <person name="Liu G."/>
        </authorList>
    </citation>
    <scope>NUCLEOTIDE SEQUENCE [LARGE SCALE GENOMIC DNA]</scope>
    <source>
        <strain evidence="1 2">FJAT-49682</strain>
    </source>
</reference>
<proteinExistence type="predicted"/>
<gene>
    <name evidence="1" type="ORF">KHA91_19370</name>
</gene>
<protein>
    <submittedName>
        <fullName evidence="1">Uncharacterized protein</fullName>
    </submittedName>
</protein>
<evidence type="ECO:0000313" key="2">
    <source>
        <dbReference type="Proteomes" id="UP000676456"/>
    </source>
</evidence>